<dbReference type="Pfam" id="PF02452">
    <property type="entry name" value="PemK_toxin"/>
    <property type="match status" value="1"/>
</dbReference>
<comment type="caution">
    <text evidence="3">The sequence shown here is derived from an EMBL/GenBank/DDBJ whole genome shotgun (WGS) entry which is preliminary data.</text>
</comment>
<dbReference type="EMBL" id="BOPH01000068">
    <property type="protein sequence ID" value="GIJ69702.1"/>
    <property type="molecule type" value="Genomic_DNA"/>
</dbReference>
<protein>
    <submittedName>
        <fullName evidence="3">Uncharacterized protein</fullName>
    </submittedName>
</protein>
<comment type="similarity">
    <text evidence="1">Belongs to the PemK/MazF family.</text>
</comment>
<dbReference type="Gene3D" id="2.30.30.110">
    <property type="match status" value="1"/>
</dbReference>
<evidence type="ECO:0000313" key="4">
    <source>
        <dbReference type="Proteomes" id="UP000635606"/>
    </source>
</evidence>
<dbReference type="GO" id="GO:0003677">
    <property type="term" value="F:DNA binding"/>
    <property type="evidence" value="ECO:0007669"/>
    <property type="project" value="InterPro"/>
</dbReference>
<dbReference type="InterPro" id="IPR003477">
    <property type="entry name" value="PemK-like"/>
</dbReference>
<name>A0A8J4EF58_9ACTN</name>
<gene>
    <name evidence="3" type="ORF">Voc01_046190</name>
</gene>
<keyword evidence="2" id="KW-1277">Toxin-antitoxin system</keyword>
<evidence type="ECO:0000256" key="1">
    <source>
        <dbReference type="ARBA" id="ARBA00007521"/>
    </source>
</evidence>
<dbReference type="Proteomes" id="UP000635606">
    <property type="component" value="Unassembled WGS sequence"/>
</dbReference>
<keyword evidence="4" id="KW-1185">Reference proteome</keyword>
<dbReference type="InterPro" id="IPR011067">
    <property type="entry name" value="Plasmid_toxin/cell-grow_inhib"/>
</dbReference>
<reference evidence="3" key="1">
    <citation type="submission" date="2021-01" db="EMBL/GenBank/DDBJ databases">
        <title>Whole genome shotgun sequence of Virgisporangium ochraceum NBRC 16418.</title>
        <authorList>
            <person name="Komaki H."/>
            <person name="Tamura T."/>
        </authorList>
    </citation>
    <scope>NUCLEOTIDE SEQUENCE</scope>
    <source>
        <strain evidence="3">NBRC 16418</strain>
    </source>
</reference>
<evidence type="ECO:0000313" key="3">
    <source>
        <dbReference type="EMBL" id="GIJ69702.1"/>
    </source>
</evidence>
<dbReference type="RefSeq" id="WP_203929623.1">
    <property type="nucleotide sequence ID" value="NZ_BOPH01000068.1"/>
</dbReference>
<sequence>MRRGDVYAHPKIDRRFVVVSTDRLTETGTVIIAEIKGEIPAELRGMLAVGLRPDDPVAGAVLGWRVNYVAAHRLGEHLGRLSDETMEVVAMALRTAMDL</sequence>
<accession>A0A8J4EF58</accession>
<dbReference type="SUPFAM" id="SSF50118">
    <property type="entry name" value="Cell growth inhibitor/plasmid maintenance toxic component"/>
    <property type="match status" value="1"/>
</dbReference>
<dbReference type="AlphaFoldDB" id="A0A8J4EF58"/>
<organism evidence="3 4">
    <name type="scientific">Virgisporangium ochraceum</name>
    <dbReference type="NCBI Taxonomy" id="65505"/>
    <lineage>
        <taxon>Bacteria</taxon>
        <taxon>Bacillati</taxon>
        <taxon>Actinomycetota</taxon>
        <taxon>Actinomycetes</taxon>
        <taxon>Micromonosporales</taxon>
        <taxon>Micromonosporaceae</taxon>
        <taxon>Virgisporangium</taxon>
    </lineage>
</organism>
<proteinExistence type="inferred from homology"/>
<evidence type="ECO:0000256" key="2">
    <source>
        <dbReference type="ARBA" id="ARBA00022649"/>
    </source>
</evidence>